<keyword evidence="3" id="KW-1185">Reference proteome</keyword>
<keyword evidence="1" id="KW-0472">Membrane</keyword>
<dbReference type="Proteomes" id="UP000308549">
    <property type="component" value="Unassembled WGS sequence"/>
</dbReference>
<keyword evidence="1" id="KW-1133">Transmembrane helix</keyword>
<dbReference type="OrthoDB" id="2014201at2759"/>
<dbReference type="Gene3D" id="3.90.550.10">
    <property type="entry name" value="Spore Coat Polysaccharide Biosynthesis Protein SpsA, Chain A"/>
    <property type="match status" value="1"/>
</dbReference>
<dbReference type="SUPFAM" id="SSF53448">
    <property type="entry name" value="Nucleotide-diphospho-sugar transferases"/>
    <property type="match status" value="1"/>
</dbReference>
<name>A0A4V5N664_9PEZI</name>
<reference evidence="2 3" key="1">
    <citation type="submission" date="2017-03" db="EMBL/GenBank/DDBJ databases">
        <title>Genomes of endolithic fungi from Antarctica.</title>
        <authorList>
            <person name="Coleine C."/>
            <person name="Masonjones S."/>
            <person name="Stajich J.E."/>
        </authorList>
    </citation>
    <scope>NUCLEOTIDE SEQUENCE [LARGE SCALE GENOMIC DNA]</scope>
    <source>
        <strain evidence="2 3">CCFEE 6315</strain>
    </source>
</reference>
<feature type="transmembrane region" description="Helical" evidence="1">
    <location>
        <begin position="20"/>
        <end position="40"/>
    </location>
</feature>
<evidence type="ECO:0000313" key="2">
    <source>
        <dbReference type="EMBL" id="TKA31719.1"/>
    </source>
</evidence>
<gene>
    <name evidence="2" type="ORF">B0A50_01797</name>
</gene>
<evidence type="ECO:0000313" key="3">
    <source>
        <dbReference type="Proteomes" id="UP000308549"/>
    </source>
</evidence>
<evidence type="ECO:0000256" key="1">
    <source>
        <dbReference type="SAM" id="Phobius"/>
    </source>
</evidence>
<proteinExistence type="predicted"/>
<accession>A0A4V5N664</accession>
<organism evidence="2 3">
    <name type="scientific">Salinomyces thailandicus</name>
    <dbReference type="NCBI Taxonomy" id="706561"/>
    <lineage>
        <taxon>Eukaryota</taxon>
        <taxon>Fungi</taxon>
        <taxon>Dikarya</taxon>
        <taxon>Ascomycota</taxon>
        <taxon>Pezizomycotina</taxon>
        <taxon>Dothideomycetes</taxon>
        <taxon>Dothideomycetidae</taxon>
        <taxon>Mycosphaerellales</taxon>
        <taxon>Teratosphaeriaceae</taxon>
        <taxon>Salinomyces</taxon>
    </lineage>
</organism>
<dbReference type="InterPro" id="IPR029044">
    <property type="entry name" value="Nucleotide-diphossugar_trans"/>
</dbReference>
<dbReference type="PANTHER" id="PTHR11183">
    <property type="entry name" value="GLYCOGENIN SUBFAMILY MEMBER"/>
    <property type="match status" value="1"/>
</dbReference>
<dbReference type="InterPro" id="IPR050587">
    <property type="entry name" value="GNT1/Glycosyltrans_8"/>
</dbReference>
<dbReference type="AlphaFoldDB" id="A0A4V5N664"/>
<keyword evidence="1" id="KW-0812">Transmembrane</keyword>
<comment type="caution">
    <text evidence="2">The sequence shown here is derived from an EMBL/GenBank/DDBJ whole genome shotgun (WGS) entry which is preliminary data.</text>
</comment>
<protein>
    <submittedName>
        <fullName evidence="2">Uncharacterized protein</fullName>
    </submittedName>
</protein>
<dbReference type="EMBL" id="NAJL01000007">
    <property type="protein sequence ID" value="TKA31719.1"/>
    <property type="molecule type" value="Genomic_DNA"/>
</dbReference>
<sequence length="380" mass="42952">MSDSSYRNGPPLSSWRKNRAYVSAYVSVALVLGFIFLIYAPLPDRIDHHRDAVVSQIKNATIDSIHATTAHSGHRLSESAASLNMAGAKYAYATFLASDSAAVEGDRVLEHDKYFVATRILAYQLLHAPETKTTHDYPFIVLVTSDVSAAKRERLSKDGAVVWEAPPMDVGWVKTDISTWQNVMSKLRLWQLTEFERICFLDGDTILAGSMDEVFEDPAAAMQQPGSDPEASEADEAALPLTYVFAGVPEPKPKHNFPPSEKGGDYHNINYLNAGFFVLQPSNALLNYYTRLTTLPDRFDPHLPEQNLLNYAHRRDGNMPWKQLSTKWNVHYPTRNDLDGGVRSLHEKWRAPVNRDMAPLLLSWRWRMEGFYEARDALRQ</sequence>